<dbReference type="Gene3D" id="3.40.50.10960">
    <property type="match status" value="1"/>
</dbReference>
<dbReference type="InterPro" id="IPR050487">
    <property type="entry name" value="FtsQ_DivIB"/>
</dbReference>
<evidence type="ECO:0000256" key="4">
    <source>
        <dbReference type="ARBA" id="ARBA00022692"/>
    </source>
</evidence>
<evidence type="ECO:0000259" key="9">
    <source>
        <dbReference type="PROSITE" id="PS51779"/>
    </source>
</evidence>
<dbReference type="Proteomes" id="UP000339690">
    <property type="component" value="Chromosome"/>
</dbReference>
<evidence type="ECO:0000256" key="8">
    <source>
        <dbReference type="HAMAP-Rule" id="MF_00912"/>
    </source>
</evidence>
<accession>A0A5Q2TK20</accession>
<dbReference type="PANTHER" id="PTHR37820">
    <property type="entry name" value="CELL DIVISION PROTEIN DIVIB"/>
    <property type="match status" value="1"/>
</dbReference>
<dbReference type="GO" id="GO:0005886">
    <property type="term" value="C:plasma membrane"/>
    <property type="evidence" value="ECO:0007669"/>
    <property type="project" value="UniProtKB-SubCell"/>
</dbReference>
<keyword evidence="11" id="KW-1185">Reference proteome</keyword>
<evidence type="ECO:0000313" key="11">
    <source>
        <dbReference type="Proteomes" id="UP000339690"/>
    </source>
</evidence>
<gene>
    <name evidence="8" type="primary">divIB</name>
    <name evidence="10" type="ORF">GI584_10480</name>
</gene>
<evidence type="ECO:0000256" key="6">
    <source>
        <dbReference type="ARBA" id="ARBA00023136"/>
    </source>
</evidence>
<dbReference type="HAMAP" id="MF_00912">
    <property type="entry name" value="DivIB"/>
    <property type="match status" value="1"/>
</dbReference>
<reference evidence="10 11" key="1">
    <citation type="submission" date="2019-11" db="EMBL/GenBank/DDBJ databases">
        <title>Gracilibacillus salitolerans sp. nov., a moderate halophile isolated from a saline soil in northwest China.</title>
        <authorList>
            <person name="Gan L."/>
        </authorList>
    </citation>
    <scope>NUCLEOTIDE SEQUENCE [LARGE SCALE GENOMIC DNA]</scope>
    <source>
        <strain evidence="10 11">SCU50</strain>
    </source>
</reference>
<dbReference type="Pfam" id="PF08478">
    <property type="entry name" value="POTRA_1"/>
    <property type="match status" value="1"/>
</dbReference>
<evidence type="ECO:0000256" key="7">
    <source>
        <dbReference type="ARBA" id="ARBA00023306"/>
    </source>
</evidence>
<dbReference type="PROSITE" id="PS51779">
    <property type="entry name" value="POTRA"/>
    <property type="match status" value="1"/>
</dbReference>
<keyword evidence="4 8" id="KW-0812">Transmembrane</keyword>
<dbReference type="RefSeq" id="WP_100360736.1">
    <property type="nucleotide sequence ID" value="NZ_CP045915.1"/>
</dbReference>
<organism evidence="10 11">
    <name type="scientific">Gracilibacillus salitolerans</name>
    <dbReference type="NCBI Taxonomy" id="2663022"/>
    <lineage>
        <taxon>Bacteria</taxon>
        <taxon>Bacillati</taxon>
        <taxon>Bacillota</taxon>
        <taxon>Bacilli</taxon>
        <taxon>Bacillales</taxon>
        <taxon>Bacillaceae</taxon>
        <taxon>Gracilibacillus</taxon>
    </lineage>
</organism>
<dbReference type="InterPro" id="IPR026580">
    <property type="entry name" value="DivIB"/>
</dbReference>
<dbReference type="InterPro" id="IPR013685">
    <property type="entry name" value="POTRA_FtsQ_type"/>
</dbReference>
<evidence type="ECO:0000256" key="2">
    <source>
        <dbReference type="ARBA" id="ARBA00022475"/>
    </source>
</evidence>
<feature type="domain" description="POTRA" evidence="9">
    <location>
        <begin position="50"/>
        <end position="118"/>
    </location>
</feature>
<comment type="similarity">
    <text evidence="8">Belongs to the FtsQ/DivIB family. DivIB subfamily.</text>
</comment>
<protein>
    <recommendedName>
        <fullName evidence="8">Cell division protein DivIB</fullName>
    </recommendedName>
</protein>
<dbReference type="GO" id="GO:0043093">
    <property type="term" value="P:FtsZ-dependent cytokinesis"/>
    <property type="evidence" value="ECO:0007669"/>
    <property type="project" value="UniProtKB-UniRule"/>
</dbReference>
<proteinExistence type="inferred from homology"/>
<keyword evidence="5 8" id="KW-1133">Transmembrane helix</keyword>
<comment type="subcellular location">
    <subcellularLocation>
        <location evidence="8">Cell membrane</location>
        <topology evidence="8">Single-pass type II membrane protein</topology>
    </subcellularLocation>
    <subcellularLocation>
        <location evidence="1">Membrane</location>
    </subcellularLocation>
    <text evidence="8">Localizes to the division septum.</text>
</comment>
<keyword evidence="6 8" id="KW-0472">Membrane</keyword>
<dbReference type="InterPro" id="IPR034746">
    <property type="entry name" value="POTRA"/>
</dbReference>
<name>A0A5Q2TK20_9BACI</name>
<dbReference type="KEGG" id="grc:GI584_10480"/>
<dbReference type="GO" id="GO:0032153">
    <property type="term" value="C:cell division site"/>
    <property type="evidence" value="ECO:0007669"/>
    <property type="project" value="UniProtKB-UniRule"/>
</dbReference>
<dbReference type="Gene3D" id="3.10.20.310">
    <property type="entry name" value="membrane protein fhac"/>
    <property type="match status" value="1"/>
</dbReference>
<keyword evidence="7 8" id="KW-0131">Cell cycle</keyword>
<keyword evidence="2 8" id="KW-1003">Cell membrane</keyword>
<sequence length="264" mass="30250">MVQKRVVSIEDRIPKLKQERRKKANRKLIFYLLIFFVLIFIVIYLQSPMSYVKNISVNGLQWLSKEEIINQSEIEENVNFWGVQTKDLEENIISHPQVKEADVSKSFPNTIIMDVTELSHVAYVEMGGKVQPLLENGELLDDVTSSNIHGDVPILKGFKDNHYLQELAGEFSSLSRYVSALISEVKWIPSDSNPYKIKLYMTDGQEVESSIRNLSSNLDSYPSIVSQLDQTKEGIIKIEEGGAVFTPYNVDKEEEEDIEEENEE</sequence>
<dbReference type="EMBL" id="CP045915">
    <property type="protein sequence ID" value="QGH34427.1"/>
    <property type="molecule type" value="Genomic_DNA"/>
</dbReference>
<evidence type="ECO:0000256" key="1">
    <source>
        <dbReference type="ARBA" id="ARBA00004370"/>
    </source>
</evidence>
<dbReference type="AlphaFoldDB" id="A0A5Q2TK20"/>
<dbReference type="Pfam" id="PF03799">
    <property type="entry name" value="FtsQ_DivIB_C"/>
    <property type="match status" value="1"/>
</dbReference>
<dbReference type="InterPro" id="IPR005548">
    <property type="entry name" value="Cell_div_FtsQ/DivIB_C"/>
</dbReference>
<evidence type="ECO:0000256" key="5">
    <source>
        <dbReference type="ARBA" id="ARBA00022989"/>
    </source>
</evidence>
<dbReference type="PANTHER" id="PTHR37820:SF1">
    <property type="entry name" value="CELL DIVISION PROTEIN FTSQ"/>
    <property type="match status" value="1"/>
</dbReference>
<comment type="function">
    <text evidence="8">Cell division protein that may be involved in stabilizing or promoting the assembly of the division complex.</text>
</comment>
<evidence type="ECO:0000313" key="10">
    <source>
        <dbReference type="EMBL" id="QGH34427.1"/>
    </source>
</evidence>
<feature type="transmembrane region" description="Helical" evidence="8">
    <location>
        <begin position="28"/>
        <end position="45"/>
    </location>
</feature>
<evidence type="ECO:0000256" key="3">
    <source>
        <dbReference type="ARBA" id="ARBA00022618"/>
    </source>
</evidence>
<keyword evidence="3 8" id="KW-0132">Cell division</keyword>